<comment type="caution">
    <text evidence="7">The sequence shown here is derived from an EMBL/GenBank/DDBJ whole genome shotgun (WGS) entry which is preliminary data.</text>
</comment>
<name>A0AA39ZMB0_9PEZI</name>
<dbReference type="InterPro" id="IPR007967">
    <property type="entry name" value="GSKIP_dom"/>
</dbReference>
<feature type="compositionally biased region" description="Acidic residues" evidence="5">
    <location>
        <begin position="41"/>
        <end position="56"/>
    </location>
</feature>
<evidence type="ECO:0000256" key="1">
    <source>
        <dbReference type="ARBA" id="ARBA00022490"/>
    </source>
</evidence>
<dbReference type="Pfam" id="PF15044">
    <property type="entry name" value="CLU_N"/>
    <property type="match status" value="1"/>
</dbReference>
<keyword evidence="1 3" id="KW-0963">Cytoplasm</keyword>
<feature type="compositionally biased region" description="Basic and acidic residues" evidence="5">
    <location>
        <begin position="1286"/>
        <end position="1305"/>
    </location>
</feature>
<evidence type="ECO:0000313" key="7">
    <source>
        <dbReference type="EMBL" id="KAK0673806.1"/>
    </source>
</evidence>
<dbReference type="Gene3D" id="3.30.2280.10">
    <property type="entry name" value="Hypothetical protein (hspc210)"/>
    <property type="match status" value="1"/>
</dbReference>
<evidence type="ECO:0000259" key="6">
    <source>
        <dbReference type="PROSITE" id="PS51823"/>
    </source>
</evidence>
<evidence type="ECO:0000256" key="3">
    <source>
        <dbReference type="HAMAP-Rule" id="MF_03013"/>
    </source>
</evidence>
<dbReference type="PANTHER" id="PTHR12601:SF6">
    <property type="entry name" value="CLUSTERED MITOCHONDRIA PROTEIN HOMOLOG"/>
    <property type="match status" value="1"/>
</dbReference>
<evidence type="ECO:0000256" key="4">
    <source>
        <dbReference type="PROSITE-ProRule" id="PRU00339"/>
    </source>
</evidence>
<dbReference type="Pfam" id="PF05303">
    <property type="entry name" value="GSKIP_dom"/>
    <property type="match status" value="1"/>
</dbReference>
<dbReference type="HAMAP" id="MF_03013">
    <property type="entry name" value="CLU"/>
    <property type="match status" value="1"/>
</dbReference>
<comment type="function">
    <text evidence="3">mRNA-binding protein involved in proper cytoplasmic distribution of mitochondria.</text>
</comment>
<dbReference type="InterPro" id="IPR033646">
    <property type="entry name" value="CLU-central"/>
</dbReference>
<dbReference type="PROSITE" id="PS51823">
    <property type="entry name" value="CLU"/>
    <property type="match status" value="1"/>
</dbReference>
<dbReference type="InterPro" id="IPR025697">
    <property type="entry name" value="CLU_dom"/>
</dbReference>
<dbReference type="InterPro" id="IPR019734">
    <property type="entry name" value="TPR_rpt"/>
</dbReference>
<feature type="compositionally biased region" description="Basic and acidic residues" evidence="5">
    <location>
        <begin position="633"/>
        <end position="709"/>
    </location>
</feature>
<dbReference type="InterPro" id="IPR027523">
    <property type="entry name" value="CLU_prot"/>
</dbReference>
<dbReference type="GO" id="GO:0005737">
    <property type="term" value="C:cytoplasm"/>
    <property type="evidence" value="ECO:0007669"/>
    <property type="project" value="UniProtKB-SubCell"/>
</dbReference>
<dbReference type="GO" id="GO:0003729">
    <property type="term" value="F:mRNA binding"/>
    <property type="evidence" value="ECO:0007669"/>
    <property type="project" value="TreeGrafter"/>
</dbReference>
<feature type="region of interest" description="Disordered" evidence="5">
    <location>
        <begin position="633"/>
        <end position="737"/>
    </location>
</feature>
<feature type="domain" description="Clu" evidence="6">
    <location>
        <begin position="349"/>
        <end position="593"/>
    </location>
</feature>
<dbReference type="SUPFAM" id="SSF48452">
    <property type="entry name" value="TPR-like"/>
    <property type="match status" value="2"/>
</dbReference>
<reference evidence="7" key="1">
    <citation type="submission" date="2023-06" db="EMBL/GenBank/DDBJ databases">
        <title>Genome-scale phylogeny and comparative genomics of the fungal order Sordariales.</title>
        <authorList>
            <consortium name="Lawrence Berkeley National Laboratory"/>
            <person name="Hensen N."/>
            <person name="Bonometti L."/>
            <person name="Westerberg I."/>
            <person name="Brannstrom I.O."/>
            <person name="Guillou S."/>
            <person name="Cros-Aarteil S."/>
            <person name="Calhoun S."/>
            <person name="Haridas S."/>
            <person name="Kuo A."/>
            <person name="Mondo S."/>
            <person name="Pangilinan J."/>
            <person name="Riley R."/>
            <person name="Labutti K."/>
            <person name="Andreopoulos B."/>
            <person name="Lipzen A."/>
            <person name="Chen C."/>
            <person name="Yanf M."/>
            <person name="Daum C."/>
            <person name="Ng V."/>
            <person name="Clum A."/>
            <person name="Steindorff A."/>
            <person name="Ohm R."/>
            <person name="Martin F."/>
            <person name="Silar P."/>
            <person name="Natvig D."/>
            <person name="Lalanne C."/>
            <person name="Gautier V."/>
            <person name="Ament-Velasquez S.L."/>
            <person name="Kruys A."/>
            <person name="Hutchinson M.I."/>
            <person name="Powell A.J."/>
            <person name="Barry K."/>
            <person name="Miller A.N."/>
            <person name="Grigoriev I.V."/>
            <person name="Debuchy R."/>
            <person name="Gladieux P."/>
            <person name="Thoren M.H."/>
            <person name="Johannesson H."/>
        </authorList>
    </citation>
    <scope>NUCLEOTIDE SEQUENCE</scope>
    <source>
        <strain evidence="7">CBS 307.81</strain>
    </source>
</reference>
<proteinExistence type="inferred from homology"/>
<organism evidence="7 8">
    <name type="scientific">Cercophora samala</name>
    <dbReference type="NCBI Taxonomy" id="330535"/>
    <lineage>
        <taxon>Eukaryota</taxon>
        <taxon>Fungi</taxon>
        <taxon>Dikarya</taxon>
        <taxon>Ascomycota</taxon>
        <taxon>Pezizomycotina</taxon>
        <taxon>Sordariomycetes</taxon>
        <taxon>Sordariomycetidae</taxon>
        <taxon>Sordariales</taxon>
        <taxon>Lasiosphaeriaceae</taxon>
        <taxon>Cercophora</taxon>
    </lineage>
</organism>
<dbReference type="InterPro" id="IPR011990">
    <property type="entry name" value="TPR-like_helical_dom_sf"/>
</dbReference>
<feature type="region of interest" description="Disordered" evidence="5">
    <location>
        <begin position="943"/>
        <end position="988"/>
    </location>
</feature>
<evidence type="ECO:0000313" key="8">
    <source>
        <dbReference type="Proteomes" id="UP001174997"/>
    </source>
</evidence>
<dbReference type="GO" id="GO:0048312">
    <property type="term" value="P:intracellular distribution of mitochondria"/>
    <property type="evidence" value="ECO:0007669"/>
    <property type="project" value="TreeGrafter"/>
</dbReference>
<dbReference type="Gene3D" id="1.25.40.10">
    <property type="entry name" value="Tetratricopeptide repeat domain"/>
    <property type="match status" value="1"/>
</dbReference>
<sequence>MADAPSTTVAAPPSMRPLTYHLHNLEPVTDAPTVEKPADTQTEEVDVEEEGEEEEQLEDAPFIIKIVLPHEDKTFELPVCFQVSPLEQIHEIRQSIIEHPIAVQYSCFHLEHNGQRINDFIQVSDVEGLANNSDLHVVEDPYTEKEARIHFIRIRELIGAAGDRTDTVQGILSGVSVFDDVVAEADKQAGAEVPVREYNFEAAVSPSILLPKEHDPAPKTVKLITLSSWNPPPAPLRQKGHLLYLTITTNEGEQFQVTSHVGGFYVNNSSNNKFDPSPKQDKKAGVVSAHSLYTLLEKLSPSFAESFEAFQKFANRKDPLATFQIGNTVPSAPWLVPSTSSPLVAHIADPTRSQETFLLGGAENTDSLRDWNEEFQSARELPKDTIQDRVFRERLIAKLHADYNDAAARGAVLVARGEVAPLNPTEGRDAQIFVYNNVFFSFGADGVGTFTSEGGDEAAKVATGKDVFGVKLVNQLDIDGLYTPGTVVVDYLGKRIVGQSIVPGIFKQPEPGENQIHYGAVDGKDVVAADQAFAPGFEKLAGYLRVKKHAVWDKENKRHDLEASVEMKGLLGTDGRKYVLDLYRITPLDIQWMEEASPEGAEYPHRMTVLRPELVESLGKQKARDYVSAELRKRAAKKDEGSKKEAKEETKEETKEESKEEAKEEIKEETKEEAKDEEKKEEEAKEEGAEKTEEKKEEEEKTDRIDMSDFKFALNPDVFSGQVPQTDEEKEEMAKDEQDVRDACKYLTETVIPGLLRELRESEISFPMDGRSLSALLHRRGINMRYLGKLVQRSAKEEEPDKEKVDIDRLKCFREVCIREMIARSFKHVASKYLKSLPLSLTSACFAHLYNCFLGFGLNPKPQAEIDEAYRALFSDADLAFEKVTPESLREEVQHEVARRFRYTLADNWHTGVKPMQLLRETAVKLGLQLQASKFHFTQAEADAAAAPAPAPAPAQTNGQAAAESTGSKKKKNKKARDASPSSVVSTTVPHTFSPDDFVNVVPLIKDSCPRSALAEEALEAGRLSIYQGQKKIGEDLLLESLSLHEQIYGLVHPEVAQMYHTLSQLYFNLDQKDAAVELARKAVIVSERTLGIDSAETVLNYLNLSLFLHQRGDSKIALVYARHALDVWKLIYGHDHPDTITTINNYAVMLQSIRAYTESRRWFEESLRVCDQVYGKNSINSATLLFQLAQALALDQDAKAAVDRMKESYTIFKALLGAEDKNTKEAEHWLEQLTHNAVSIAKQAKDLAAKRARAGYKFASSGISVGSVTGAPAQLPGRGAAPGTKDGRNIDELMRYIEGGEKKGKGGGSGGKKRPGKANPKRRGGASGTA</sequence>
<dbReference type="PANTHER" id="PTHR12601">
    <property type="entry name" value="EUKARYOTIC TRANSLATION INITIATION FACTOR 3 SUBUNIT EIF-3"/>
    <property type="match status" value="1"/>
</dbReference>
<dbReference type="GO" id="GO:0007005">
    <property type="term" value="P:mitochondrion organization"/>
    <property type="evidence" value="ECO:0007669"/>
    <property type="project" value="UniProtKB-UniRule"/>
</dbReference>
<dbReference type="EMBL" id="JAULSY010000004">
    <property type="protein sequence ID" value="KAK0673806.1"/>
    <property type="molecule type" value="Genomic_DNA"/>
</dbReference>
<keyword evidence="2 4" id="KW-0802">TPR repeat</keyword>
<accession>A0AA39ZMB0</accession>
<dbReference type="SUPFAM" id="SSF103107">
    <property type="entry name" value="Hypothetical protein c14orf129, hspc210"/>
    <property type="match status" value="1"/>
</dbReference>
<dbReference type="InterPro" id="IPR023231">
    <property type="entry name" value="GSKIP_dom_sf"/>
</dbReference>
<feature type="repeat" description="TPR" evidence="4">
    <location>
        <begin position="1057"/>
        <end position="1090"/>
    </location>
</feature>
<dbReference type="CDD" id="cd15466">
    <property type="entry name" value="CLU-central"/>
    <property type="match status" value="1"/>
</dbReference>
<dbReference type="FunFam" id="1.25.40.10:FF:000293">
    <property type="entry name" value="Clustered mitochondria protein homolog"/>
    <property type="match status" value="1"/>
</dbReference>
<feature type="region of interest" description="Disordered" evidence="5">
    <location>
        <begin position="26"/>
        <end position="56"/>
    </location>
</feature>
<dbReference type="PROSITE" id="PS50005">
    <property type="entry name" value="TPR"/>
    <property type="match status" value="1"/>
</dbReference>
<protein>
    <recommendedName>
        <fullName evidence="3">Clustered mitochondria protein homolog</fullName>
    </recommendedName>
    <alternativeName>
        <fullName evidence="3">Protein TIF31 homolog</fullName>
    </alternativeName>
</protein>
<feature type="compositionally biased region" description="Low complexity" evidence="5">
    <location>
        <begin position="943"/>
        <end position="963"/>
    </location>
</feature>
<feature type="compositionally biased region" description="Basic residues" evidence="5">
    <location>
        <begin position="1312"/>
        <end position="1325"/>
    </location>
</feature>
<evidence type="ECO:0000256" key="5">
    <source>
        <dbReference type="SAM" id="MobiDB-lite"/>
    </source>
</evidence>
<dbReference type="Pfam" id="PF13424">
    <property type="entry name" value="TPR_12"/>
    <property type="match status" value="1"/>
</dbReference>
<comment type="similarity">
    <text evidence="3">Belongs to the CLU family.</text>
</comment>
<dbReference type="Proteomes" id="UP001174997">
    <property type="component" value="Unassembled WGS sequence"/>
</dbReference>
<comment type="subunit">
    <text evidence="3">May associate with the eukaryotic translation initiation factor 3 (eIF-3) complex.</text>
</comment>
<dbReference type="InterPro" id="IPR028275">
    <property type="entry name" value="CLU_N"/>
</dbReference>
<dbReference type="Pfam" id="PF13374">
    <property type="entry name" value="TPR_10"/>
    <property type="match status" value="2"/>
</dbReference>
<evidence type="ECO:0000256" key="2">
    <source>
        <dbReference type="ARBA" id="ARBA00022803"/>
    </source>
</evidence>
<comment type="subcellular location">
    <subcellularLocation>
        <location evidence="3">Cytoplasm</location>
    </subcellularLocation>
</comment>
<keyword evidence="3" id="KW-0694">RNA-binding</keyword>
<dbReference type="Pfam" id="PF12807">
    <property type="entry name" value="eIF3_p135"/>
    <property type="match status" value="1"/>
</dbReference>
<gene>
    <name evidence="3" type="primary">CLU1</name>
    <name evidence="3" type="synonym">TIF31</name>
    <name evidence="7" type="ORF">QBC41DRAFT_391135</name>
</gene>
<dbReference type="FunFam" id="3.30.2280.10:FF:000002">
    <property type="entry name" value="Clustered mitochondria protein homolog"/>
    <property type="match status" value="1"/>
</dbReference>
<keyword evidence="8" id="KW-1185">Reference proteome</keyword>
<feature type="region of interest" description="Disordered" evidence="5">
    <location>
        <begin position="1270"/>
        <end position="1331"/>
    </location>
</feature>
<dbReference type="Pfam" id="PF13236">
    <property type="entry name" value="CLU"/>
    <property type="match status" value="1"/>
</dbReference>